<name>A0A392NA15_9FABA</name>
<dbReference type="Proteomes" id="UP000265520">
    <property type="component" value="Unassembled WGS sequence"/>
</dbReference>
<dbReference type="AlphaFoldDB" id="A0A392NA15"/>
<dbReference type="EMBL" id="LXQA010029517">
    <property type="protein sequence ID" value="MCH95314.1"/>
    <property type="molecule type" value="Genomic_DNA"/>
</dbReference>
<reference evidence="2 3" key="1">
    <citation type="journal article" date="2018" name="Front. Plant Sci.">
        <title>Red Clover (Trifolium pratense) and Zigzag Clover (T. medium) - A Picture of Genomic Similarities and Differences.</title>
        <authorList>
            <person name="Dluhosova J."/>
            <person name="Istvanek J."/>
            <person name="Nedelnik J."/>
            <person name="Repkova J."/>
        </authorList>
    </citation>
    <scope>NUCLEOTIDE SEQUENCE [LARGE SCALE GENOMIC DNA]</scope>
    <source>
        <strain evidence="3">cv. 10/8</strain>
        <tissue evidence="2">Leaf</tissue>
    </source>
</reference>
<feature type="domain" description="Reverse transcriptase zinc-binding" evidence="1">
    <location>
        <begin position="60"/>
        <end position="101"/>
    </location>
</feature>
<sequence length="101" mass="11153">MNDLGTTSLKSVPRNSTLKVNKWSVRGSNSGEAFPSSFESEGGVVASVRYSSNNLVKEGDTPECSFGHVIWKLQDPERVRCFAWKVAHGHLPTNKMISKWG</sequence>
<dbReference type="Pfam" id="PF13966">
    <property type="entry name" value="zf-RVT"/>
    <property type="match status" value="1"/>
</dbReference>
<evidence type="ECO:0000313" key="2">
    <source>
        <dbReference type="EMBL" id="MCH95314.1"/>
    </source>
</evidence>
<keyword evidence="3" id="KW-1185">Reference proteome</keyword>
<accession>A0A392NA15</accession>
<feature type="non-terminal residue" evidence="2">
    <location>
        <position position="101"/>
    </location>
</feature>
<proteinExistence type="predicted"/>
<dbReference type="InterPro" id="IPR026960">
    <property type="entry name" value="RVT-Znf"/>
</dbReference>
<evidence type="ECO:0000259" key="1">
    <source>
        <dbReference type="Pfam" id="PF13966"/>
    </source>
</evidence>
<protein>
    <recommendedName>
        <fullName evidence="1">Reverse transcriptase zinc-binding domain-containing protein</fullName>
    </recommendedName>
</protein>
<comment type="caution">
    <text evidence="2">The sequence shown here is derived from an EMBL/GenBank/DDBJ whole genome shotgun (WGS) entry which is preliminary data.</text>
</comment>
<organism evidence="2 3">
    <name type="scientific">Trifolium medium</name>
    <dbReference type="NCBI Taxonomy" id="97028"/>
    <lineage>
        <taxon>Eukaryota</taxon>
        <taxon>Viridiplantae</taxon>
        <taxon>Streptophyta</taxon>
        <taxon>Embryophyta</taxon>
        <taxon>Tracheophyta</taxon>
        <taxon>Spermatophyta</taxon>
        <taxon>Magnoliopsida</taxon>
        <taxon>eudicotyledons</taxon>
        <taxon>Gunneridae</taxon>
        <taxon>Pentapetalae</taxon>
        <taxon>rosids</taxon>
        <taxon>fabids</taxon>
        <taxon>Fabales</taxon>
        <taxon>Fabaceae</taxon>
        <taxon>Papilionoideae</taxon>
        <taxon>50 kb inversion clade</taxon>
        <taxon>NPAAA clade</taxon>
        <taxon>Hologalegina</taxon>
        <taxon>IRL clade</taxon>
        <taxon>Trifolieae</taxon>
        <taxon>Trifolium</taxon>
    </lineage>
</organism>
<evidence type="ECO:0000313" key="3">
    <source>
        <dbReference type="Proteomes" id="UP000265520"/>
    </source>
</evidence>